<feature type="non-terminal residue" evidence="1">
    <location>
        <position position="132"/>
    </location>
</feature>
<feature type="non-terminal residue" evidence="1">
    <location>
        <position position="1"/>
    </location>
</feature>
<protein>
    <submittedName>
        <fullName evidence="1">Cyclin</fullName>
    </submittedName>
</protein>
<proteinExistence type="predicted"/>
<name>A0A146KE35_9EUKA</name>
<gene>
    <name evidence="1" type="ORF">TPC1_12027</name>
</gene>
<reference evidence="1" key="1">
    <citation type="submission" date="2015-07" db="EMBL/GenBank/DDBJ databases">
        <title>Adaptation to a free-living lifestyle via gene acquisitions in the diplomonad Trepomonas sp. PC1.</title>
        <authorList>
            <person name="Xu F."/>
            <person name="Jerlstrom-Hultqvist J."/>
            <person name="Kolisko M."/>
            <person name="Simpson A.G.B."/>
            <person name="Roger A.J."/>
            <person name="Svard S.G."/>
            <person name="Andersson J.O."/>
        </authorList>
    </citation>
    <scope>NUCLEOTIDE SEQUENCE</scope>
    <source>
        <strain evidence="1">PC1</strain>
    </source>
</reference>
<evidence type="ECO:0000313" key="1">
    <source>
        <dbReference type="EMBL" id="JAP95090.1"/>
    </source>
</evidence>
<sequence>IDGLQRIRHLLPDESFYVTQNSQVISNFSSKYFQIVCQNEEYVKQHGMPQYQYQNTINSLQFQHSEQLSQQFIEDTVHNFCYRTNLRLEMLVAAAIYIDRLIQHLQLLILEKNYYPILGIALIHAQLMDDSG</sequence>
<organism evidence="1">
    <name type="scientific">Trepomonas sp. PC1</name>
    <dbReference type="NCBI Taxonomy" id="1076344"/>
    <lineage>
        <taxon>Eukaryota</taxon>
        <taxon>Metamonada</taxon>
        <taxon>Diplomonadida</taxon>
        <taxon>Hexamitidae</taxon>
        <taxon>Hexamitinae</taxon>
        <taxon>Trepomonas</taxon>
    </lineage>
</organism>
<dbReference type="EMBL" id="GDID01001516">
    <property type="protein sequence ID" value="JAP95090.1"/>
    <property type="molecule type" value="Transcribed_RNA"/>
</dbReference>
<dbReference type="AlphaFoldDB" id="A0A146KE35"/>
<accession>A0A146KE35</accession>